<dbReference type="InterPro" id="IPR001757">
    <property type="entry name" value="P_typ_ATPase"/>
</dbReference>
<dbReference type="GO" id="GO:0005524">
    <property type="term" value="F:ATP binding"/>
    <property type="evidence" value="ECO:0007669"/>
    <property type="project" value="UniProtKB-UniRule"/>
</dbReference>
<evidence type="ECO:0000256" key="7">
    <source>
        <dbReference type="ARBA" id="ARBA00022723"/>
    </source>
</evidence>
<evidence type="ECO:0000256" key="8">
    <source>
        <dbReference type="ARBA" id="ARBA00022741"/>
    </source>
</evidence>
<dbReference type="GO" id="GO:0005886">
    <property type="term" value="C:plasma membrane"/>
    <property type="evidence" value="ECO:0007669"/>
    <property type="project" value="UniProtKB-SubCell"/>
</dbReference>
<dbReference type="Pfam" id="PF12156">
    <property type="entry name" value="ATPase-cat_bd"/>
    <property type="match status" value="1"/>
</dbReference>
<evidence type="ECO:0000256" key="9">
    <source>
        <dbReference type="ARBA" id="ARBA00022840"/>
    </source>
</evidence>
<evidence type="ECO:0000256" key="4">
    <source>
        <dbReference type="ARBA" id="ARBA00022475"/>
    </source>
</evidence>
<dbReference type="InterPro" id="IPR023298">
    <property type="entry name" value="ATPase_P-typ_TM_dom_sf"/>
</dbReference>
<evidence type="ECO:0000256" key="15">
    <source>
        <dbReference type="RuleBase" id="RU362081"/>
    </source>
</evidence>
<dbReference type="RefSeq" id="WP_068802790.1">
    <property type="nucleotide sequence ID" value="NZ_CP014671.1"/>
</dbReference>
<dbReference type="CDD" id="cd02079">
    <property type="entry name" value="P-type_ATPase_HM"/>
    <property type="match status" value="1"/>
</dbReference>
<dbReference type="Pfam" id="PF00403">
    <property type="entry name" value="HMA"/>
    <property type="match status" value="1"/>
</dbReference>
<dbReference type="InterPro" id="IPR021993">
    <property type="entry name" value="ATPase-cat-bd"/>
</dbReference>
<evidence type="ECO:0000256" key="3">
    <source>
        <dbReference type="ARBA" id="ARBA00022448"/>
    </source>
</evidence>
<accession>A0A1B1YR81</accession>
<evidence type="ECO:0000313" key="18">
    <source>
        <dbReference type="Proteomes" id="UP000092952"/>
    </source>
</evidence>
<dbReference type="AlphaFoldDB" id="A0A1B1YR81"/>
<feature type="transmembrane region" description="Helical" evidence="15">
    <location>
        <begin position="245"/>
        <end position="263"/>
    </location>
</feature>
<dbReference type="GO" id="GO:0043682">
    <property type="term" value="F:P-type divalent copper transporter activity"/>
    <property type="evidence" value="ECO:0007669"/>
    <property type="project" value="TreeGrafter"/>
</dbReference>
<dbReference type="NCBIfam" id="TIGR01525">
    <property type="entry name" value="ATPase-IB_hvy"/>
    <property type="match status" value="1"/>
</dbReference>
<dbReference type="PANTHER" id="PTHR43520">
    <property type="entry name" value="ATP7, ISOFORM B"/>
    <property type="match status" value="1"/>
</dbReference>
<evidence type="ECO:0000256" key="2">
    <source>
        <dbReference type="ARBA" id="ARBA00006024"/>
    </source>
</evidence>
<dbReference type="Pfam" id="PF00122">
    <property type="entry name" value="E1-E2_ATPase"/>
    <property type="match status" value="1"/>
</dbReference>
<dbReference type="SUPFAM" id="SSF81653">
    <property type="entry name" value="Calcium ATPase, transduction domain A"/>
    <property type="match status" value="1"/>
</dbReference>
<evidence type="ECO:0000259" key="16">
    <source>
        <dbReference type="PROSITE" id="PS50846"/>
    </source>
</evidence>
<sequence length="812" mass="84354">MSLACFHCSEPVPPGLDLTVTVDGAPRPVCCPGCRAVAQLILSSGHADYYRFRTAPALRPAEPAAADAWTAFDRPQAQAAFVHQVSAEHAEAGFVVEGLRCAACAWLIESQLTRLPGLIEVRVSPATGRVQLAWRPAEVKLSELLGTLAALGYRPHPIAADARAAATRERHSALKRLVVAGLGMMQVSSFAFAFYLAGDTLEPAMRDFLRLISMLVALPVLLYAGTPFFLGAWRGLRHGRPGMDLPVAIALTLAGGASVWITLTGGAEVYFDSVVMFVFFLSVSRWFEADARGRVRSVGEALAAMLPASVLRLGADGPTRVAVSELTAGDRVLVGSGEVIPADGVLLDGATQVDEALLTGEAEPRRRTTGEALIGGSVNLGPPVTLELQRVGAATQVSQIARLLQRAQADRPPLALLADRLASGFIGLVLLAAAATGLYWWQVEPTRWLANTLAVLVVSCPCALALATPTAFAAAAAGLARRGLLVTRGAALENLTRVRSVLLDKTGTLTAGRPQIAASRSLDGTPIEQHLAVAAALEVGSSHPYARAFLPHAGGLTAAQVEPVTAGGVRGQVDGQSWCLGTPELAGGSEQAAAVAAVEREHGAGSWVGLGDGQRLVALFLLSDPLRTDAADTLAALARRGLAPAISSGDAAPAVAAVAGRLGVRDWQARQTPQQKLAAIRARQQRGEVVLMVGDGVNDAPILAGADVSVALASGAALAHSQADLLLLGERLAPLLDGIDTARRTLAVVRQNLAWAAVYNLLAIPLAAAGLVPPWLAALGMSASSALVVGNSLRLLRLPRANTLAQAEPRLA</sequence>
<dbReference type="NCBIfam" id="TIGR01512">
    <property type="entry name" value="ATPase-IB2_Cd"/>
    <property type="match status" value="1"/>
</dbReference>
<feature type="transmembrane region" description="Helical" evidence="15">
    <location>
        <begin position="753"/>
        <end position="772"/>
    </location>
</feature>
<dbReference type="PROSITE" id="PS00154">
    <property type="entry name" value="ATPASE_E1_E2"/>
    <property type="match status" value="1"/>
</dbReference>
<dbReference type="Proteomes" id="UP000092952">
    <property type="component" value="Chromosome"/>
</dbReference>
<dbReference type="PROSITE" id="PS50846">
    <property type="entry name" value="HMA_2"/>
    <property type="match status" value="1"/>
</dbReference>
<dbReference type="PRINTS" id="PR00119">
    <property type="entry name" value="CATATPASE"/>
</dbReference>
<dbReference type="CDD" id="cd00371">
    <property type="entry name" value="HMA"/>
    <property type="match status" value="1"/>
</dbReference>
<keyword evidence="4 15" id="KW-1003">Cell membrane</keyword>
<dbReference type="PANTHER" id="PTHR43520:SF5">
    <property type="entry name" value="CATION-TRANSPORTING P-TYPE ATPASE-RELATED"/>
    <property type="match status" value="1"/>
</dbReference>
<keyword evidence="6 15" id="KW-0812">Transmembrane</keyword>
<dbReference type="GO" id="GO:0016887">
    <property type="term" value="F:ATP hydrolysis activity"/>
    <property type="evidence" value="ECO:0007669"/>
    <property type="project" value="InterPro"/>
</dbReference>
<keyword evidence="13" id="KW-0406">Ion transport</keyword>
<keyword evidence="14 15" id="KW-0472">Membrane</keyword>
<dbReference type="KEGG" id="gbi:PG2T_03145"/>
<keyword evidence="11" id="KW-1278">Translocase</keyword>
<keyword evidence="9 15" id="KW-0067">ATP-binding</keyword>
<dbReference type="NCBIfam" id="TIGR01494">
    <property type="entry name" value="ATPase_P-type"/>
    <property type="match status" value="1"/>
</dbReference>
<keyword evidence="12 15" id="KW-1133">Transmembrane helix</keyword>
<evidence type="ECO:0000256" key="13">
    <source>
        <dbReference type="ARBA" id="ARBA00023065"/>
    </source>
</evidence>
<protein>
    <recommendedName>
        <fullName evidence="16">HMA domain-containing protein</fullName>
    </recommendedName>
</protein>
<dbReference type="InterPro" id="IPR023299">
    <property type="entry name" value="ATPase_P-typ_cyto_dom_N"/>
</dbReference>
<dbReference type="Pfam" id="PF00702">
    <property type="entry name" value="Hydrolase"/>
    <property type="match status" value="1"/>
</dbReference>
<keyword evidence="18" id="KW-1185">Reference proteome</keyword>
<feature type="transmembrane region" description="Helical" evidence="15">
    <location>
        <begin position="421"/>
        <end position="441"/>
    </location>
</feature>
<reference evidence="18" key="1">
    <citation type="submission" date="2016-03" db="EMBL/GenBank/DDBJ databases">
        <title>Complete genome sequence of Solimmundus cernigliae, representing a novel lineage of polycyclic aromatic hydrocarbon degraders within the Gammaproteobacteria.</title>
        <authorList>
            <person name="Singleton D.R."/>
            <person name="Dickey A.N."/>
            <person name="Scholl E.H."/>
            <person name="Wright F.A."/>
            <person name="Aitken M.D."/>
        </authorList>
    </citation>
    <scope>NUCLEOTIDE SEQUENCE [LARGE SCALE GENOMIC DNA]</scope>
    <source>
        <strain evidence="18">TR3.2</strain>
    </source>
</reference>
<feature type="domain" description="HMA" evidence="16">
    <location>
        <begin position="90"/>
        <end position="156"/>
    </location>
</feature>
<dbReference type="SUPFAM" id="SSF56784">
    <property type="entry name" value="HAD-like"/>
    <property type="match status" value="1"/>
</dbReference>
<dbReference type="NCBIfam" id="TIGR01511">
    <property type="entry name" value="ATPase-IB1_Cu"/>
    <property type="match status" value="1"/>
</dbReference>
<evidence type="ECO:0000256" key="11">
    <source>
        <dbReference type="ARBA" id="ARBA00022967"/>
    </source>
</evidence>
<comment type="similarity">
    <text evidence="2 15">Belongs to the cation transport ATPase (P-type) (TC 3.A.3) family. Type IB subfamily.</text>
</comment>
<dbReference type="SUPFAM" id="SSF81665">
    <property type="entry name" value="Calcium ATPase, transmembrane domain M"/>
    <property type="match status" value="1"/>
</dbReference>
<dbReference type="InterPro" id="IPR036163">
    <property type="entry name" value="HMA_dom_sf"/>
</dbReference>
<name>A0A1B1YR81_9GAMM</name>
<dbReference type="InterPro" id="IPR023214">
    <property type="entry name" value="HAD_sf"/>
</dbReference>
<dbReference type="Gene3D" id="3.30.70.100">
    <property type="match status" value="1"/>
</dbReference>
<dbReference type="InterPro" id="IPR006121">
    <property type="entry name" value="HMA_dom"/>
</dbReference>
<evidence type="ECO:0000256" key="5">
    <source>
        <dbReference type="ARBA" id="ARBA00022553"/>
    </source>
</evidence>
<feature type="transmembrane region" description="Helical" evidence="15">
    <location>
        <begin position="177"/>
        <end position="196"/>
    </location>
</feature>
<dbReference type="SUPFAM" id="SSF55008">
    <property type="entry name" value="HMA, heavy metal-associated domain"/>
    <property type="match status" value="1"/>
</dbReference>
<evidence type="ECO:0000256" key="6">
    <source>
        <dbReference type="ARBA" id="ARBA00022692"/>
    </source>
</evidence>
<feature type="transmembrane region" description="Helical" evidence="15">
    <location>
        <begin position="208"/>
        <end position="233"/>
    </location>
</feature>
<evidence type="ECO:0000256" key="1">
    <source>
        <dbReference type="ARBA" id="ARBA00004651"/>
    </source>
</evidence>
<dbReference type="InterPro" id="IPR036412">
    <property type="entry name" value="HAD-like_sf"/>
</dbReference>
<dbReference type="STRING" id="1810504.PG2T_03145"/>
<evidence type="ECO:0000256" key="12">
    <source>
        <dbReference type="ARBA" id="ARBA00022989"/>
    </source>
</evidence>
<dbReference type="Gene3D" id="3.40.1110.10">
    <property type="entry name" value="Calcium-transporting ATPase, cytoplasmic domain N"/>
    <property type="match status" value="1"/>
</dbReference>
<dbReference type="InterPro" id="IPR027256">
    <property type="entry name" value="P-typ_ATPase_IB"/>
</dbReference>
<dbReference type="Gene3D" id="3.40.50.1000">
    <property type="entry name" value="HAD superfamily/HAD-like"/>
    <property type="match status" value="1"/>
</dbReference>
<dbReference type="GO" id="GO:0005507">
    <property type="term" value="F:copper ion binding"/>
    <property type="evidence" value="ECO:0007669"/>
    <property type="project" value="TreeGrafter"/>
</dbReference>
<dbReference type="GO" id="GO:0055070">
    <property type="term" value="P:copper ion homeostasis"/>
    <property type="evidence" value="ECO:0007669"/>
    <property type="project" value="TreeGrafter"/>
</dbReference>
<gene>
    <name evidence="17" type="ORF">PG2T_03145</name>
</gene>
<dbReference type="InterPro" id="IPR059000">
    <property type="entry name" value="ATPase_P-type_domA"/>
</dbReference>
<keyword evidence="3" id="KW-0813">Transport</keyword>
<dbReference type="Gene3D" id="1.20.1110.10">
    <property type="entry name" value="Calcium-transporting ATPase, transmembrane domain"/>
    <property type="match status" value="1"/>
</dbReference>
<organism evidence="17 18">
    <name type="scientific">Immundisolibacter cernigliae</name>
    <dbReference type="NCBI Taxonomy" id="1810504"/>
    <lineage>
        <taxon>Bacteria</taxon>
        <taxon>Pseudomonadati</taxon>
        <taxon>Pseudomonadota</taxon>
        <taxon>Gammaproteobacteria</taxon>
        <taxon>Immundisolibacterales</taxon>
        <taxon>Immundisolibacteraceae</taxon>
        <taxon>Immundisolibacter</taxon>
    </lineage>
</organism>
<dbReference type="InterPro" id="IPR018303">
    <property type="entry name" value="ATPase_P-typ_P_site"/>
</dbReference>
<feature type="transmembrane region" description="Helical" evidence="15">
    <location>
        <begin position="269"/>
        <end position="287"/>
    </location>
</feature>
<dbReference type="EMBL" id="CP014671">
    <property type="protein sequence ID" value="ANX03286.1"/>
    <property type="molecule type" value="Genomic_DNA"/>
</dbReference>
<dbReference type="Gene3D" id="2.70.150.10">
    <property type="entry name" value="Calcium-transporting ATPase, cytoplasmic transduction domain A"/>
    <property type="match status" value="1"/>
</dbReference>
<evidence type="ECO:0000313" key="17">
    <source>
        <dbReference type="EMBL" id="ANX03286.1"/>
    </source>
</evidence>
<keyword evidence="8 15" id="KW-0547">Nucleotide-binding</keyword>
<keyword evidence="5" id="KW-0597">Phosphoprotein</keyword>
<evidence type="ECO:0000256" key="10">
    <source>
        <dbReference type="ARBA" id="ARBA00022842"/>
    </source>
</evidence>
<evidence type="ECO:0000256" key="14">
    <source>
        <dbReference type="ARBA" id="ARBA00023136"/>
    </source>
</evidence>
<keyword evidence="7 15" id="KW-0479">Metal-binding</keyword>
<dbReference type="InterPro" id="IPR008250">
    <property type="entry name" value="ATPase_P-typ_transduc_dom_A_sf"/>
</dbReference>
<feature type="transmembrane region" description="Helical" evidence="15">
    <location>
        <begin position="453"/>
        <end position="479"/>
    </location>
</feature>
<keyword evidence="10" id="KW-0460">Magnesium</keyword>
<dbReference type="InParanoid" id="A0A1B1YR81"/>
<proteinExistence type="inferred from homology"/>
<comment type="subcellular location">
    <subcellularLocation>
        <location evidence="1">Cell membrane</location>
        <topology evidence="1">Multi-pass membrane protein</topology>
    </subcellularLocation>
</comment>